<keyword evidence="2" id="KW-0238">DNA-binding</keyword>
<proteinExistence type="predicted"/>
<dbReference type="InterPro" id="IPR036388">
    <property type="entry name" value="WH-like_DNA-bd_sf"/>
</dbReference>
<comment type="caution">
    <text evidence="5">The sequence shown here is derived from an EMBL/GenBank/DDBJ whole genome shotgun (WGS) entry which is preliminary data.</text>
</comment>
<keyword evidence="1" id="KW-0805">Transcription regulation</keyword>
<organism evidence="5 6">
    <name type="scientific">Methyloceanibacter marginalis</name>
    <dbReference type="NCBI Taxonomy" id="1774971"/>
    <lineage>
        <taxon>Bacteria</taxon>
        <taxon>Pseudomonadati</taxon>
        <taxon>Pseudomonadota</taxon>
        <taxon>Alphaproteobacteria</taxon>
        <taxon>Hyphomicrobiales</taxon>
        <taxon>Hyphomicrobiaceae</taxon>
        <taxon>Methyloceanibacter</taxon>
    </lineage>
</organism>
<dbReference type="Gene3D" id="1.10.10.10">
    <property type="entry name" value="Winged helix-like DNA-binding domain superfamily/Winged helix DNA-binding domain"/>
    <property type="match status" value="1"/>
</dbReference>
<dbReference type="SUPFAM" id="SSF46785">
    <property type="entry name" value="Winged helix' DNA-binding domain"/>
    <property type="match status" value="1"/>
</dbReference>
<protein>
    <recommendedName>
        <fullName evidence="4">HTH marR-type domain-containing protein</fullName>
    </recommendedName>
</protein>
<dbReference type="GO" id="GO:0003700">
    <property type="term" value="F:DNA-binding transcription factor activity"/>
    <property type="evidence" value="ECO:0007669"/>
    <property type="project" value="InterPro"/>
</dbReference>
<sequence length="145" mass="15502">MAKAGNSLNRSATHLLHRAGQRAADIYADEVRGGGLTPRQFAVLTAVSQQEGLTQTDLVERTGIDRSTLADIVARLLSRGLIQRRRAKDDGRAYAIKLSGQGAKALRDAQPAAAAADTRLLASLPPAKRQDFLESLNLIVGESDD</sequence>
<feature type="domain" description="HTH marR-type" evidence="4">
    <location>
        <begin position="9"/>
        <end position="141"/>
    </location>
</feature>
<dbReference type="PROSITE" id="PS50995">
    <property type="entry name" value="HTH_MARR_2"/>
    <property type="match status" value="1"/>
</dbReference>
<reference evidence="5 6" key="1">
    <citation type="journal article" date="2016" name="Environ. Microbiol.">
        <title>New Methyloceanibacter diversity from North Sea sediments includes methanotroph containing solely the soluble methane monooxygenase.</title>
        <authorList>
            <person name="Vekeman B."/>
            <person name="Kerckhof F.M."/>
            <person name="Cremers G."/>
            <person name="de Vos P."/>
            <person name="Vandamme P."/>
            <person name="Boon N."/>
            <person name="Op den Camp H.J."/>
            <person name="Heylen K."/>
        </authorList>
    </citation>
    <scope>NUCLEOTIDE SEQUENCE [LARGE SCALE GENOMIC DNA]</scope>
    <source>
        <strain evidence="5 6">R-67177</strain>
    </source>
</reference>
<evidence type="ECO:0000259" key="4">
    <source>
        <dbReference type="PROSITE" id="PS50995"/>
    </source>
</evidence>
<dbReference type="Proteomes" id="UP000095042">
    <property type="component" value="Unassembled WGS sequence"/>
</dbReference>
<keyword evidence="6" id="KW-1185">Reference proteome</keyword>
<name>A0A1E3WC81_9HYPH</name>
<dbReference type="GO" id="GO:0003677">
    <property type="term" value="F:DNA binding"/>
    <property type="evidence" value="ECO:0007669"/>
    <property type="project" value="UniProtKB-KW"/>
</dbReference>
<evidence type="ECO:0000313" key="5">
    <source>
        <dbReference type="EMBL" id="ODS03433.1"/>
    </source>
</evidence>
<dbReference type="InterPro" id="IPR000835">
    <property type="entry name" value="HTH_MarR-typ"/>
</dbReference>
<gene>
    <name evidence="5" type="ORF">AUC71_09765</name>
</gene>
<dbReference type="AlphaFoldDB" id="A0A1E3WC81"/>
<dbReference type="SMART" id="SM00347">
    <property type="entry name" value="HTH_MARR"/>
    <property type="match status" value="1"/>
</dbReference>
<evidence type="ECO:0000313" key="6">
    <source>
        <dbReference type="Proteomes" id="UP000095042"/>
    </source>
</evidence>
<dbReference type="EMBL" id="LPWD01000111">
    <property type="protein sequence ID" value="ODS03433.1"/>
    <property type="molecule type" value="Genomic_DNA"/>
</dbReference>
<accession>A0A1E3WC81</accession>
<dbReference type="PRINTS" id="PR00598">
    <property type="entry name" value="HTHMARR"/>
</dbReference>
<dbReference type="PANTHER" id="PTHR42756:SF1">
    <property type="entry name" value="TRANSCRIPTIONAL REPRESSOR OF EMRAB OPERON"/>
    <property type="match status" value="1"/>
</dbReference>
<evidence type="ECO:0000256" key="1">
    <source>
        <dbReference type="ARBA" id="ARBA00023015"/>
    </source>
</evidence>
<dbReference type="PANTHER" id="PTHR42756">
    <property type="entry name" value="TRANSCRIPTIONAL REGULATOR, MARR"/>
    <property type="match status" value="1"/>
</dbReference>
<evidence type="ECO:0000256" key="2">
    <source>
        <dbReference type="ARBA" id="ARBA00023125"/>
    </source>
</evidence>
<dbReference type="Pfam" id="PF12802">
    <property type="entry name" value="MarR_2"/>
    <property type="match status" value="1"/>
</dbReference>
<evidence type="ECO:0000256" key="3">
    <source>
        <dbReference type="ARBA" id="ARBA00023163"/>
    </source>
</evidence>
<dbReference type="OrthoDB" id="7349109at2"/>
<dbReference type="InterPro" id="IPR036390">
    <property type="entry name" value="WH_DNA-bd_sf"/>
</dbReference>
<keyword evidence="3" id="KW-0804">Transcription</keyword>